<name>A0A6C0AF48_9ZZZZ</name>
<dbReference type="Gene3D" id="1.10.287.110">
    <property type="entry name" value="DnaJ domain"/>
    <property type="match status" value="1"/>
</dbReference>
<dbReference type="SUPFAM" id="SSF46565">
    <property type="entry name" value="Chaperone J-domain"/>
    <property type="match status" value="1"/>
</dbReference>
<evidence type="ECO:0000313" key="2">
    <source>
        <dbReference type="EMBL" id="QHS78388.1"/>
    </source>
</evidence>
<dbReference type="AlphaFoldDB" id="A0A6C0AF48"/>
<dbReference type="EMBL" id="MN740596">
    <property type="protein sequence ID" value="QHS78388.1"/>
    <property type="molecule type" value="Genomic_DNA"/>
</dbReference>
<accession>A0A6C0AF48</accession>
<organism evidence="2">
    <name type="scientific">viral metagenome</name>
    <dbReference type="NCBI Taxonomy" id="1070528"/>
    <lineage>
        <taxon>unclassified sequences</taxon>
        <taxon>metagenomes</taxon>
        <taxon>organismal metagenomes</taxon>
    </lineage>
</organism>
<dbReference type="InterPro" id="IPR036869">
    <property type="entry name" value="J_dom_sf"/>
</dbReference>
<dbReference type="PROSITE" id="PS50076">
    <property type="entry name" value="DNAJ_2"/>
    <property type="match status" value="1"/>
</dbReference>
<dbReference type="InterPro" id="IPR001623">
    <property type="entry name" value="DnaJ_domain"/>
</dbReference>
<evidence type="ECO:0000259" key="1">
    <source>
        <dbReference type="PROSITE" id="PS50076"/>
    </source>
</evidence>
<sequence length="215" mass="26312">MILIIKHEIFISPNISHNELSYLYSIIGGWYALFFFDYNESRYYMIETILNFIGKNVNIVTLEKENLFTKLKKIIKFKRFNVPYKEENGITKEDYFHVDFKFDKKYTYHFNYDLKNFEKDFKNSKKKDFKNSKENDFKNSKENESFIQKKNDLNIFEVEYNENNISERHMFLINNLKKIYYKQAKKTHPDKGGDVEKFKELFNVYEKLIKLKNEY</sequence>
<proteinExistence type="predicted"/>
<reference evidence="2" key="1">
    <citation type="journal article" date="2020" name="Nature">
        <title>Giant virus diversity and host interactions through global metagenomics.</title>
        <authorList>
            <person name="Schulz F."/>
            <person name="Roux S."/>
            <person name="Paez-Espino D."/>
            <person name="Jungbluth S."/>
            <person name="Walsh D.A."/>
            <person name="Denef V.J."/>
            <person name="McMahon K.D."/>
            <person name="Konstantinidis K.T."/>
            <person name="Eloe-Fadrosh E.A."/>
            <person name="Kyrpides N.C."/>
            <person name="Woyke T."/>
        </authorList>
    </citation>
    <scope>NUCLEOTIDE SEQUENCE</scope>
    <source>
        <strain evidence="2">GVMAG-S-1021933-23</strain>
    </source>
</reference>
<feature type="domain" description="J" evidence="1">
    <location>
        <begin position="158"/>
        <end position="215"/>
    </location>
</feature>
<protein>
    <recommendedName>
        <fullName evidence="1">J domain-containing protein</fullName>
    </recommendedName>
</protein>